<organism evidence="2 3">
    <name type="scientific">Metarhizium guizhouense (strain ARSEF 977)</name>
    <dbReference type="NCBI Taxonomy" id="1276136"/>
    <lineage>
        <taxon>Eukaryota</taxon>
        <taxon>Fungi</taxon>
        <taxon>Dikarya</taxon>
        <taxon>Ascomycota</taxon>
        <taxon>Pezizomycotina</taxon>
        <taxon>Sordariomycetes</taxon>
        <taxon>Hypocreomycetidae</taxon>
        <taxon>Hypocreales</taxon>
        <taxon>Clavicipitaceae</taxon>
        <taxon>Metarhizium</taxon>
    </lineage>
</organism>
<evidence type="ECO:0000313" key="2">
    <source>
        <dbReference type="EMBL" id="KID81674.1"/>
    </source>
</evidence>
<evidence type="ECO:0000256" key="1">
    <source>
        <dbReference type="SAM" id="MobiDB-lite"/>
    </source>
</evidence>
<comment type="caution">
    <text evidence="2">The sequence shown here is derived from an EMBL/GenBank/DDBJ whole genome shotgun (WGS) entry which is preliminary data.</text>
</comment>
<feature type="region of interest" description="Disordered" evidence="1">
    <location>
        <begin position="35"/>
        <end position="79"/>
    </location>
</feature>
<dbReference type="EMBL" id="AZNH01000127">
    <property type="protein sequence ID" value="KID81674.1"/>
    <property type="molecule type" value="Genomic_DNA"/>
</dbReference>
<name>A0A0B4HQF5_METGA</name>
<dbReference type="HOGENOM" id="CLU_032155_0_0_1"/>
<feature type="compositionally biased region" description="Polar residues" evidence="1">
    <location>
        <begin position="43"/>
        <end position="53"/>
    </location>
</feature>
<reference evidence="2 3" key="1">
    <citation type="journal article" date="2014" name="Proc. Natl. Acad. Sci. U.S.A.">
        <title>Trajectory and genomic determinants of fungal-pathogen speciation and host adaptation.</title>
        <authorList>
            <person name="Hu X."/>
            <person name="Xiao G."/>
            <person name="Zheng P."/>
            <person name="Shang Y."/>
            <person name="Su Y."/>
            <person name="Zhang X."/>
            <person name="Liu X."/>
            <person name="Zhan S."/>
            <person name="St Leger R.J."/>
            <person name="Wang C."/>
        </authorList>
    </citation>
    <scope>NUCLEOTIDE SEQUENCE [LARGE SCALE GENOMIC DNA]</scope>
    <source>
        <strain evidence="2 3">ARSEF 977</strain>
    </source>
</reference>
<sequence length="478" mass="53862">MVISQPATPERGAGAQLDEQYPDSFNLRARQQLLKTGPPVTLQPFQPSSSPTRSLAAYDRDRGHRRNRRLDKGTQDSTTNRFAALAEEDDATQTSTPVFDLEAETEEIIKTQKERLDIRAKVLRTYAEAITACTRKFTTGYGLHIANEFQNTLLRHWNQFLTHRDKQTYAASAAARENTRSDKSVSFANIAKNASRQAPGDVHVHPDRRQTTTIADRTDRRVLLRLKSGSSFFEKGLQIRLALKDKLAIASQDIQDIKPTNTGWAIVARNEKIQQLILEKQNEWGPCIDLDIAEKQIPWHTCVRCGVKDDVHSADSCGNTTKCANCYGAHEANYENCFARPQKLRGSFQKLSKTQLIYARQLGQEDFKRKNNTQQTDSDQLPLAVEQGDGDAFPLQDAEMSGTEPIQTTQVPETNPVNIVDHEDRGDTPGERAKEKDDEETEEEAAEGEEAEEEEIEEALPPPAQSHQAKFYDQYQHN</sequence>
<gene>
    <name evidence="2" type="ORF">MGU_10981</name>
</gene>
<feature type="compositionally biased region" description="Polar residues" evidence="1">
    <location>
        <begin position="404"/>
        <end position="417"/>
    </location>
</feature>
<protein>
    <recommendedName>
        <fullName evidence="4">Reverse transcriptase</fullName>
    </recommendedName>
</protein>
<proteinExistence type="predicted"/>
<feature type="compositionally biased region" description="Acidic residues" evidence="1">
    <location>
        <begin position="437"/>
        <end position="458"/>
    </location>
</feature>
<keyword evidence="3" id="KW-1185">Reference proteome</keyword>
<evidence type="ECO:0008006" key="4">
    <source>
        <dbReference type="Google" id="ProtNLM"/>
    </source>
</evidence>
<dbReference type="AlphaFoldDB" id="A0A0B4HQF5"/>
<evidence type="ECO:0000313" key="3">
    <source>
        <dbReference type="Proteomes" id="UP000031192"/>
    </source>
</evidence>
<feature type="compositionally biased region" description="Basic and acidic residues" evidence="1">
    <location>
        <begin position="420"/>
        <end position="436"/>
    </location>
</feature>
<feature type="region of interest" description="Disordered" evidence="1">
    <location>
        <begin position="403"/>
        <end position="478"/>
    </location>
</feature>
<dbReference type="Proteomes" id="UP000031192">
    <property type="component" value="Unassembled WGS sequence"/>
</dbReference>
<accession>A0A0B4HQF5</accession>